<dbReference type="RefSeq" id="WP_148734909.1">
    <property type="nucleotide sequence ID" value="NZ_VSSB01000002.1"/>
</dbReference>
<evidence type="ECO:0000256" key="1">
    <source>
        <dbReference type="SAM" id="Phobius"/>
    </source>
</evidence>
<protein>
    <submittedName>
        <fullName evidence="3">DUF4126 domain-containing protein</fullName>
    </submittedName>
</protein>
<feature type="transmembrane region" description="Helical" evidence="1">
    <location>
        <begin position="159"/>
        <end position="185"/>
    </location>
</feature>
<accession>A0A5S4UW81</accession>
<keyword evidence="1" id="KW-1133">Transmembrane helix</keyword>
<sequence>MLELLTGTGLALAAGLNAWIPLVVLGALDRFTGLIELPAAWAWLANEWVLLILVVLLVFEFVADKVPGLDSINDVVQTFVRPTAGGIAFGSGVGATTVAVTDPEAFFASQQWVPIAIGIVLALGVHLAKAAARPIVNASTAGVGAPVASAAEDAGSFTLAFAAILAPVLVLLGIVVMAALVVWLVRRRRLRRERAAQPPPTVAG</sequence>
<feature type="transmembrane region" description="Helical" evidence="1">
    <location>
        <begin position="79"/>
        <end position="100"/>
    </location>
</feature>
<gene>
    <name evidence="3" type="ORF">FYC51_16830</name>
</gene>
<reference evidence="3 4" key="1">
    <citation type="submission" date="2019-08" db="EMBL/GenBank/DDBJ databases">
        <authorList>
            <person name="Hu J."/>
        </authorList>
    </citation>
    <scope>NUCLEOTIDE SEQUENCE [LARGE SCALE GENOMIC DNA]</scope>
    <source>
        <strain evidence="3 4">NEAU-184</strain>
    </source>
</reference>
<keyword evidence="1" id="KW-0812">Transmembrane</keyword>
<dbReference type="EMBL" id="VSSB01000002">
    <property type="protein sequence ID" value="TYL50812.1"/>
    <property type="molecule type" value="Genomic_DNA"/>
</dbReference>
<keyword evidence="1" id="KW-0472">Membrane</keyword>
<comment type="caution">
    <text evidence="3">The sequence shown here is derived from an EMBL/GenBank/DDBJ whole genome shotgun (WGS) entry which is preliminary data.</text>
</comment>
<dbReference type="Pfam" id="PF13548">
    <property type="entry name" value="DUF4126"/>
    <property type="match status" value="1"/>
</dbReference>
<keyword evidence="4" id="KW-1185">Reference proteome</keyword>
<dbReference type="AlphaFoldDB" id="A0A5S4UW81"/>
<evidence type="ECO:0000313" key="4">
    <source>
        <dbReference type="Proteomes" id="UP000325243"/>
    </source>
</evidence>
<feature type="transmembrane region" description="Helical" evidence="1">
    <location>
        <begin position="40"/>
        <end position="59"/>
    </location>
</feature>
<feature type="transmembrane region" description="Helical" evidence="1">
    <location>
        <begin position="6"/>
        <end position="28"/>
    </location>
</feature>
<dbReference type="InterPro" id="IPR025196">
    <property type="entry name" value="DUF4126"/>
</dbReference>
<organism evidence="3 4">
    <name type="scientific">Agromyces mariniharenae</name>
    <dbReference type="NCBI Taxonomy" id="2604423"/>
    <lineage>
        <taxon>Bacteria</taxon>
        <taxon>Bacillati</taxon>
        <taxon>Actinomycetota</taxon>
        <taxon>Actinomycetes</taxon>
        <taxon>Micrococcales</taxon>
        <taxon>Microbacteriaceae</taxon>
        <taxon>Agromyces</taxon>
    </lineage>
</organism>
<evidence type="ECO:0000259" key="2">
    <source>
        <dbReference type="Pfam" id="PF13548"/>
    </source>
</evidence>
<feature type="transmembrane region" description="Helical" evidence="1">
    <location>
        <begin position="112"/>
        <end position="132"/>
    </location>
</feature>
<name>A0A5S4UW81_9MICO</name>
<feature type="domain" description="DUF4126" evidence="2">
    <location>
        <begin position="4"/>
        <end position="187"/>
    </location>
</feature>
<dbReference type="Proteomes" id="UP000325243">
    <property type="component" value="Unassembled WGS sequence"/>
</dbReference>
<evidence type="ECO:0000313" key="3">
    <source>
        <dbReference type="EMBL" id="TYL50812.1"/>
    </source>
</evidence>
<proteinExistence type="predicted"/>